<accession>A0A1A8ZDF7</accession>
<dbReference type="SUPFAM" id="SSF56784">
    <property type="entry name" value="HAD-like"/>
    <property type="match status" value="1"/>
</dbReference>
<organism evidence="1 2">
    <name type="scientific">Micromonospora narathiwatensis</name>
    <dbReference type="NCBI Taxonomy" id="299146"/>
    <lineage>
        <taxon>Bacteria</taxon>
        <taxon>Bacillati</taxon>
        <taxon>Actinomycetota</taxon>
        <taxon>Actinomycetes</taxon>
        <taxon>Micromonosporales</taxon>
        <taxon>Micromonosporaceae</taxon>
        <taxon>Micromonospora</taxon>
    </lineage>
</organism>
<proteinExistence type="predicted"/>
<evidence type="ECO:0000313" key="2">
    <source>
        <dbReference type="Proteomes" id="UP000198765"/>
    </source>
</evidence>
<dbReference type="InterPro" id="IPR036412">
    <property type="entry name" value="HAD-like_sf"/>
</dbReference>
<dbReference type="Gene3D" id="1.10.150.240">
    <property type="entry name" value="Putative phosphatase, domain 2"/>
    <property type="match status" value="1"/>
</dbReference>
<dbReference type="SFLD" id="SFLDG01129">
    <property type="entry name" value="C1.5:_HAD__Beta-PGM__Phosphata"/>
    <property type="match status" value="1"/>
</dbReference>
<evidence type="ECO:0000313" key="1">
    <source>
        <dbReference type="EMBL" id="SBT41857.1"/>
    </source>
</evidence>
<dbReference type="Gene3D" id="3.40.50.1000">
    <property type="entry name" value="HAD superfamily/HAD-like"/>
    <property type="match status" value="1"/>
</dbReference>
<dbReference type="Pfam" id="PF13242">
    <property type="entry name" value="Hydrolase_like"/>
    <property type="match status" value="1"/>
</dbReference>
<dbReference type="SFLD" id="SFLDS00003">
    <property type="entry name" value="Haloacid_Dehalogenase"/>
    <property type="match status" value="1"/>
</dbReference>
<dbReference type="OrthoDB" id="9781769at2"/>
<reference evidence="1 2" key="1">
    <citation type="submission" date="2016-06" db="EMBL/GenBank/DDBJ databases">
        <authorList>
            <person name="Kjaerup R.B."/>
            <person name="Dalgaard T.S."/>
            <person name="Juul-Madsen H.R."/>
        </authorList>
    </citation>
    <scope>NUCLEOTIDE SEQUENCE [LARGE SCALE GENOMIC DNA]</scope>
    <source>
        <strain evidence="1 2">DSM 45248</strain>
    </source>
</reference>
<protein>
    <submittedName>
        <fullName evidence="1">Phosphoglycolate phosphatase, HAD superfamily</fullName>
    </submittedName>
</protein>
<dbReference type="Proteomes" id="UP000198765">
    <property type="component" value="Chromosome I"/>
</dbReference>
<dbReference type="EMBL" id="LT594324">
    <property type="protein sequence ID" value="SBT41857.1"/>
    <property type="molecule type" value="Genomic_DNA"/>
</dbReference>
<gene>
    <name evidence="1" type="ORF">GA0070621_1344</name>
</gene>
<dbReference type="AlphaFoldDB" id="A0A1A8ZDF7"/>
<name>A0A1A8ZDF7_9ACTN</name>
<keyword evidence="2" id="KW-1185">Reference proteome</keyword>
<dbReference type="InterPro" id="IPR023198">
    <property type="entry name" value="PGP-like_dom2"/>
</dbReference>
<dbReference type="InterPro" id="IPR023214">
    <property type="entry name" value="HAD_sf"/>
</dbReference>
<dbReference type="RefSeq" id="WP_157739874.1">
    <property type="nucleotide sequence ID" value="NZ_LT594324.1"/>
</dbReference>
<sequence length="242" mass="25689">MTTPKTLILWDVDHTLIENGGVSKETYALAFELMIGMPPTVRPQTDGRTDQSIMAELFAANGVDVTQAHRDRLFPTLVAAMTQNADALRLRGHALPGAEAALTAVGQDPAFVQSVLTGNIPENAFTKLATFGLHRHLDFEVGGFGSDSMVRADLVAASQTKASRKYDTEFDRGNTILVGDTTRDVEAGVKGGARVLAVATGVDSVEALREAGADLVLADLADTELVLRSLHRLTNASAPYGS</sequence>
<dbReference type="PATRIC" id="fig|299146.4.peg.1390"/>